<keyword evidence="7" id="KW-1185">Reference proteome</keyword>
<comment type="caution">
    <text evidence="6">The sequence shown here is derived from an EMBL/GenBank/DDBJ whole genome shotgun (WGS) entry which is preliminary data.</text>
</comment>
<dbReference type="PANTHER" id="PTHR42872">
    <property type="entry name" value="PROTEIN-GLUTAMATE METHYLESTERASE/PROTEIN-GLUTAMINE GLUTAMINASE"/>
    <property type="match status" value="1"/>
</dbReference>
<evidence type="ECO:0000313" key="7">
    <source>
        <dbReference type="Proteomes" id="UP001082899"/>
    </source>
</evidence>
<proteinExistence type="predicted"/>
<sequence>MLPNRIVAIGSSAGGIETLCALFEHLPASVDAAFFVTQHLSPSYQSKLPSVLNRCTRLKAVHPPTEGMVVERGMIYVAPSDHHLLVEGDRVFVARGPKENRFRPSVDALFRSVAYVYGPRAIGVVLSGALDDGTSGLWSIKRLGGVAVVQDPAEATFDSMPVSAIEHVEIDYSLPVAAMAQLVMRLAAEPVARAPDGVEADRQRMRLETSILADGDAFSKGVTQLGDYTPFTCPECAGVLVRVREGGGARFRCHTGHGYTSGALIIGIVEKTEAGYWAVMRGLEEAAMLLDAVGGTQNAVGDRATATLFREEAARAKMQSRELRRLVLSEQRVGSEAVGAAVFGAVGDGD</sequence>
<evidence type="ECO:0000256" key="1">
    <source>
        <dbReference type="ARBA" id="ARBA00022801"/>
    </source>
</evidence>
<dbReference type="Gene3D" id="3.40.50.180">
    <property type="entry name" value="Methylesterase CheB, C-terminal domain"/>
    <property type="match status" value="1"/>
</dbReference>
<dbReference type="CDD" id="cd16433">
    <property type="entry name" value="CheB"/>
    <property type="match status" value="1"/>
</dbReference>
<dbReference type="SUPFAM" id="SSF52738">
    <property type="entry name" value="Methylesterase CheB, C-terminal domain"/>
    <property type="match status" value="1"/>
</dbReference>
<dbReference type="RefSeq" id="WP_267846046.1">
    <property type="nucleotide sequence ID" value="NZ_JAPMXC010000001.1"/>
</dbReference>
<feature type="active site" evidence="4">
    <location>
        <position position="12"/>
    </location>
</feature>
<dbReference type="EC" id="3.1.1.61" evidence="2"/>
<feature type="active site" evidence="4">
    <location>
        <position position="132"/>
    </location>
</feature>
<organism evidence="6 7">
    <name type="scientific">Robbsia betulipollinis</name>
    <dbReference type="NCBI Taxonomy" id="2981849"/>
    <lineage>
        <taxon>Bacteria</taxon>
        <taxon>Pseudomonadati</taxon>
        <taxon>Pseudomonadota</taxon>
        <taxon>Betaproteobacteria</taxon>
        <taxon>Burkholderiales</taxon>
        <taxon>Burkholderiaceae</taxon>
        <taxon>Robbsia</taxon>
    </lineage>
</organism>
<name>A0ABT3ZJ46_9BURK</name>
<evidence type="ECO:0000313" key="6">
    <source>
        <dbReference type="EMBL" id="MCY0386561.1"/>
    </source>
</evidence>
<dbReference type="PROSITE" id="PS50122">
    <property type="entry name" value="CHEB"/>
    <property type="match status" value="1"/>
</dbReference>
<dbReference type="Pfam" id="PF01339">
    <property type="entry name" value="CheB_methylest"/>
    <property type="match status" value="1"/>
</dbReference>
<evidence type="ECO:0000256" key="3">
    <source>
        <dbReference type="ARBA" id="ARBA00048267"/>
    </source>
</evidence>
<gene>
    <name evidence="6" type="ORF">OVY01_04775</name>
</gene>
<reference evidence="6" key="1">
    <citation type="submission" date="2022-11" db="EMBL/GenBank/DDBJ databases">
        <title>Robbsia betulipollinis sp. nov., isolated from pollen of birch (Betula pendula).</title>
        <authorList>
            <person name="Shi H."/>
            <person name="Ambika Manirajan B."/>
            <person name="Ratering S."/>
            <person name="Geissler-Plaum R."/>
            <person name="Schnell S."/>
        </authorList>
    </citation>
    <scope>NUCLEOTIDE SEQUENCE</scope>
    <source>
        <strain evidence="6">Bb-Pol-6</strain>
    </source>
</reference>
<feature type="domain" description="CheB-type methylesterase" evidence="5">
    <location>
        <begin position="1"/>
        <end position="184"/>
    </location>
</feature>
<dbReference type="InterPro" id="IPR035909">
    <property type="entry name" value="CheB_C"/>
</dbReference>
<evidence type="ECO:0000256" key="2">
    <source>
        <dbReference type="ARBA" id="ARBA00039140"/>
    </source>
</evidence>
<evidence type="ECO:0000259" key="5">
    <source>
        <dbReference type="PROSITE" id="PS50122"/>
    </source>
</evidence>
<keyword evidence="1 4" id="KW-0378">Hydrolase</keyword>
<dbReference type="PIRSF" id="PIRSF036461">
    <property type="entry name" value="Chmtx_methlestr"/>
    <property type="match status" value="1"/>
</dbReference>
<dbReference type="EMBL" id="JAPMXC010000001">
    <property type="protein sequence ID" value="MCY0386561.1"/>
    <property type="molecule type" value="Genomic_DNA"/>
</dbReference>
<dbReference type="Proteomes" id="UP001082899">
    <property type="component" value="Unassembled WGS sequence"/>
</dbReference>
<comment type="catalytic activity">
    <reaction evidence="3">
        <text>[protein]-L-glutamate 5-O-methyl ester + H2O = L-glutamyl-[protein] + methanol + H(+)</text>
        <dbReference type="Rhea" id="RHEA:23236"/>
        <dbReference type="Rhea" id="RHEA-COMP:10208"/>
        <dbReference type="Rhea" id="RHEA-COMP:10311"/>
        <dbReference type="ChEBI" id="CHEBI:15377"/>
        <dbReference type="ChEBI" id="CHEBI:15378"/>
        <dbReference type="ChEBI" id="CHEBI:17790"/>
        <dbReference type="ChEBI" id="CHEBI:29973"/>
        <dbReference type="ChEBI" id="CHEBI:82795"/>
        <dbReference type="EC" id="3.1.1.61"/>
    </reaction>
</comment>
<keyword evidence="4" id="KW-0145">Chemotaxis</keyword>
<feature type="active site" evidence="4">
    <location>
        <position position="39"/>
    </location>
</feature>
<accession>A0ABT3ZJ46</accession>
<evidence type="ECO:0000256" key="4">
    <source>
        <dbReference type="PROSITE-ProRule" id="PRU00050"/>
    </source>
</evidence>
<dbReference type="InterPro" id="IPR011247">
    <property type="entry name" value="Chemotax_prot-Glu_Me-esterase"/>
</dbReference>
<dbReference type="InterPro" id="IPR000673">
    <property type="entry name" value="Sig_transdc_resp-reg_Me-estase"/>
</dbReference>
<protein>
    <recommendedName>
        <fullName evidence="2">protein-glutamate methylesterase</fullName>
        <ecNumber evidence="2">3.1.1.61</ecNumber>
    </recommendedName>
</protein>
<dbReference type="PANTHER" id="PTHR42872:SF6">
    <property type="entry name" value="PROTEIN-GLUTAMATE METHYLESTERASE_PROTEIN-GLUTAMINE GLUTAMINASE"/>
    <property type="match status" value="1"/>
</dbReference>